<evidence type="ECO:0008006" key="5">
    <source>
        <dbReference type="Google" id="ProtNLM"/>
    </source>
</evidence>
<gene>
    <name evidence="3" type="ORF">Pmar_PMAR019978</name>
</gene>
<feature type="compositionally biased region" description="Polar residues" evidence="1">
    <location>
        <begin position="31"/>
        <end position="49"/>
    </location>
</feature>
<feature type="chain" id="PRO_5002953111" description="Merozoite surface protein 2" evidence="2">
    <location>
        <begin position="25"/>
        <end position="70"/>
    </location>
</feature>
<dbReference type="EMBL" id="GG682368">
    <property type="protein sequence ID" value="EER03201.1"/>
    <property type="molecule type" value="Genomic_DNA"/>
</dbReference>
<dbReference type="OrthoDB" id="445894at2759"/>
<sequence>MTKLVVVVLPLICSLLVIFQGCASTRSNFVPVTPDTSSPNHITTTASPWSATPGETTTTSPGSPSDDTSS</sequence>
<organism evidence="4">
    <name type="scientific">Perkinsus marinus (strain ATCC 50983 / TXsc)</name>
    <dbReference type="NCBI Taxonomy" id="423536"/>
    <lineage>
        <taxon>Eukaryota</taxon>
        <taxon>Sar</taxon>
        <taxon>Alveolata</taxon>
        <taxon>Perkinsozoa</taxon>
        <taxon>Perkinsea</taxon>
        <taxon>Perkinsida</taxon>
        <taxon>Perkinsidae</taxon>
        <taxon>Perkinsus</taxon>
    </lineage>
</organism>
<dbReference type="GeneID" id="9052063"/>
<keyword evidence="2" id="KW-0732">Signal</keyword>
<keyword evidence="4" id="KW-1185">Reference proteome</keyword>
<dbReference type="InParanoid" id="C5LJ85"/>
<evidence type="ECO:0000313" key="4">
    <source>
        <dbReference type="Proteomes" id="UP000007800"/>
    </source>
</evidence>
<dbReference type="Proteomes" id="UP000007800">
    <property type="component" value="Unassembled WGS sequence"/>
</dbReference>
<feature type="non-terminal residue" evidence="3">
    <location>
        <position position="70"/>
    </location>
</feature>
<dbReference type="RefSeq" id="XP_002771385.1">
    <property type="nucleotide sequence ID" value="XM_002771339.1"/>
</dbReference>
<evidence type="ECO:0000313" key="3">
    <source>
        <dbReference type="EMBL" id="EER03201.1"/>
    </source>
</evidence>
<dbReference type="AlphaFoldDB" id="C5LJ85"/>
<evidence type="ECO:0000256" key="2">
    <source>
        <dbReference type="SAM" id="SignalP"/>
    </source>
</evidence>
<evidence type="ECO:0000256" key="1">
    <source>
        <dbReference type="SAM" id="MobiDB-lite"/>
    </source>
</evidence>
<reference evidence="3 4" key="1">
    <citation type="submission" date="2008-07" db="EMBL/GenBank/DDBJ databases">
        <authorList>
            <person name="El-Sayed N."/>
            <person name="Caler E."/>
            <person name="Inman J."/>
            <person name="Amedeo P."/>
            <person name="Hass B."/>
            <person name="Wortman J."/>
        </authorList>
    </citation>
    <scope>NUCLEOTIDE SEQUENCE [LARGE SCALE GENOMIC DNA]</scope>
    <source>
        <strain evidence="4">ATCC 50983 / TXsc</strain>
    </source>
</reference>
<feature type="region of interest" description="Disordered" evidence="1">
    <location>
        <begin position="31"/>
        <end position="70"/>
    </location>
</feature>
<accession>C5LJ85</accession>
<feature type="compositionally biased region" description="Low complexity" evidence="1">
    <location>
        <begin position="50"/>
        <end position="70"/>
    </location>
</feature>
<feature type="signal peptide" evidence="2">
    <location>
        <begin position="1"/>
        <end position="24"/>
    </location>
</feature>
<name>C5LJ85_PERM5</name>
<protein>
    <recommendedName>
        <fullName evidence="5">Merozoite surface protein 2</fullName>
    </recommendedName>
</protein>
<dbReference type="PROSITE" id="PS51257">
    <property type="entry name" value="PROKAR_LIPOPROTEIN"/>
    <property type="match status" value="1"/>
</dbReference>
<proteinExistence type="predicted"/>